<organism evidence="10 11">
    <name type="scientific">Deinococcus yavapaiensis KR-236</name>
    <dbReference type="NCBI Taxonomy" id="694435"/>
    <lineage>
        <taxon>Bacteria</taxon>
        <taxon>Thermotogati</taxon>
        <taxon>Deinococcota</taxon>
        <taxon>Deinococci</taxon>
        <taxon>Deinococcales</taxon>
        <taxon>Deinococcaceae</taxon>
        <taxon>Deinococcus</taxon>
    </lineage>
</organism>
<protein>
    <recommendedName>
        <fullName evidence="2">Single-stranded-DNA-specific exonuclease RecJ</fullName>
    </recommendedName>
</protein>
<dbReference type="Gene3D" id="3.10.310.30">
    <property type="match status" value="1"/>
</dbReference>
<dbReference type="InterPro" id="IPR003156">
    <property type="entry name" value="DHHA1_dom"/>
</dbReference>
<keyword evidence="3" id="KW-0540">Nuclease</keyword>
<sequence length="720" mass="78802">MTPSAKWVLAKPSTREDLLRTMAEFEVSPALAQVLLSRGFARAHLTPELSLSPNPALHEAARRLVAAMRAKKRVRIHGDYDADGVTATAVLVMGLRELGANVHGFIPHRLNEGYGVHPDKVEEHALACDLLLTVDCGVTNLAEVRALLDKGVEVIVTDHHSPGPDFPPCLVVHPKLTPNYDHDLHNLTGAGVAYHLLWAVHEALQLPPPLKYADIATIGIVADVAPLVGENRALVTAGLARFRTSEHPGIRALMGSQKLERVTARDVAFILAPRINAAGRLGEADLALELLTTPSKQRAAELAVYLDQRNKDRRVIQDRMFKEALDIVEPSDPAIVVTHESWHAGIMGIVASKLLETFYKPVFIIAQGKGSVRSTPGISAVDGLRAAADLLKRFGGHTGAAGFALYDENIPKLRERLHDFARRFPPPERVHHLDAALPTGAAVMSLLSEIDAFEPYGEGHRPPLWWLRTELQDSRLVGKNGDSLQFKVGRDKGILHGTAKLPRGTQDLAATLRRDTYNGRERLEFAGVAVRPANRVELEGASDGPRLPRLEPKDAMGRVRGGTLAYADGSVADYLQTNVPGVRFVQPGERVRQEIVLFGLPSEDDLRAWLREGHVTFAWGPKTLEALRGRYGYHREGLALDADADVLAELGVRSAIELRGAELWRSARWREDAADAYRRWLWAHLYEGLDDAGWSSAVLALTGVRAGEHDETLGVLAPGD</sequence>
<dbReference type="NCBIfam" id="TIGR00644">
    <property type="entry name" value="recJ"/>
    <property type="match status" value="1"/>
</dbReference>
<dbReference type="PANTHER" id="PTHR30255:SF2">
    <property type="entry name" value="SINGLE-STRANDED-DNA-SPECIFIC EXONUCLEASE RECJ"/>
    <property type="match status" value="1"/>
</dbReference>
<dbReference type="InterPro" id="IPR041122">
    <property type="entry name" value="RecJ_OB"/>
</dbReference>
<dbReference type="GO" id="GO:0008409">
    <property type="term" value="F:5'-3' exonuclease activity"/>
    <property type="evidence" value="ECO:0007669"/>
    <property type="project" value="InterPro"/>
</dbReference>
<dbReference type="AlphaFoldDB" id="A0A318SAB8"/>
<dbReference type="Proteomes" id="UP000248326">
    <property type="component" value="Unassembled WGS sequence"/>
</dbReference>
<feature type="domain" description="RecJ OB" evidence="8">
    <location>
        <begin position="434"/>
        <end position="525"/>
    </location>
</feature>
<evidence type="ECO:0000259" key="8">
    <source>
        <dbReference type="Pfam" id="PF17768"/>
    </source>
</evidence>
<dbReference type="SUPFAM" id="SSF64182">
    <property type="entry name" value="DHH phosphoesterases"/>
    <property type="match status" value="1"/>
</dbReference>
<dbReference type="GO" id="GO:0003676">
    <property type="term" value="F:nucleic acid binding"/>
    <property type="evidence" value="ECO:0007669"/>
    <property type="project" value="InterPro"/>
</dbReference>
<gene>
    <name evidence="10" type="ORF">DES52_101154</name>
</gene>
<feature type="domain" description="Single-stranded-DNA-specific exonuclease RecJ C-terminal" evidence="9">
    <location>
        <begin position="539"/>
        <end position="707"/>
    </location>
</feature>
<evidence type="ECO:0000259" key="6">
    <source>
        <dbReference type="Pfam" id="PF01368"/>
    </source>
</evidence>
<dbReference type="InterPro" id="IPR001667">
    <property type="entry name" value="DDH_dom"/>
</dbReference>
<keyword evidence="5 10" id="KW-0269">Exonuclease</keyword>
<comment type="caution">
    <text evidence="10">The sequence shown here is derived from an EMBL/GenBank/DDBJ whole genome shotgun (WGS) entry which is preliminary data.</text>
</comment>
<reference evidence="10 11" key="1">
    <citation type="submission" date="2018-06" db="EMBL/GenBank/DDBJ databases">
        <title>Genomic Encyclopedia of Type Strains, Phase IV (KMG-IV): sequencing the most valuable type-strain genomes for metagenomic binning, comparative biology and taxonomic classification.</title>
        <authorList>
            <person name="Goeker M."/>
        </authorList>
    </citation>
    <scope>NUCLEOTIDE SEQUENCE [LARGE SCALE GENOMIC DNA]</scope>
    <source>
        <strain evidence="10 11">DSM 18048</strain>
    </source>
</reference>
<evidence type="ECO:0000256" key="5">
    <source>
        <dbReference type="ARBA" id="ARBA00022839"/>
    </source>
</evidence>
<comment type="similarity">
    <text evidence="1">Belongs to the RecJ family.</text>
</comment>
<evidence type="ECO:0000256" key="3">
    <source>
        <dbReference type="ARBA" id="ARBA00022722"/>
    </source>
</evidence>
<evidence type="ECO:0000313" key="10">
    <source>
        <dbReference type="EMBL" id="PYE56350.1"/>
    </source>
</evidence>
<dbReference type="PANTHER" id="PTHR30255">
    <property type="entry name" value="SINGLE-STRANDED-DNA-SPECIFIC EXONUCLEASE RECJ"/>
    <property type="match status" value="1"/>
</dbReference>
<dbReference type="InterPro" id="IPR048918">
    <property type="entry name" value="RecJ_C_deino"/>
</dbReference>
<dbReference type="Gene3D" id="3.90.1640.30">
    <property type="match status" value="1"/>
</dbReference>
<keyword evidence="4" id="KW-0378">Hydrolase</keyword>
<evidence type="ECO:0000256" key="1">
    <source>
        <dbReference type="ARBA" id="ARBA00005915"/>
    </source>
</evidence>
<dbReference type="InterPro" id="IPR004610">
    <property type="entry name" value="RecJ"/>
</dbReference>
<dbReference type="Pfam" id="PF20748">
    <property type="entry name" value="RecJ_C_Deinoc"/>
    <property type="match status" value="1"/>
</dbReference>
<accession>A0A318SAB8</accession>
<keyword evidence="11" id="KW-1185">Reference proteome</keyword>
<feature type="domain" description="DHHA1" evidence="7">
    <location>
        <begin position="334"/>
        <end position="421"/>
    </location>
</feature>
<dbReference type="InterPro" id="IPR038763">
    <property type="entry name" value="DHH_sf"/>
</dbReference>
<evidence type="ECO:0000256" key="4">
    <source>
        <dbReference type="ARBA" id="ARBA00022801"/>
    </source>
</evidence>
<dbReference type="EMBL" id="QJSX01000001">
    <property type="protein sequence ID" value="PYE56350.1"/>
    <property type="molecule type" value="Genomic_DNA"/>
</dbReference>
<feature type="domain" description="DDH" evidence="6">
    <location>
        <begin position="74"/>
        <end position="220"/>
    </location>
</feature>
<name>A0A318SAB8_9DEIO</name>
<dbReference type="Pfam" id="PF01368">
    <property type="entry name" value="DHH"/>
    <property type="match status" value="1"/>
</dbReference>
<dbReference type="GO" id="GO:0006281">
    <property type="term" value="P:DNA repair"/>
    <property type="evidence" value="ECO:0007669"/>
    <property type="project" value="InterPro"/>
</dbReference>
<dbReference type="InterPro" id="IPR051673">
    <property type="entry name" value="SSDNA_exonuclease_RecJ"/>
</dbReference>
<evidence type="ECO:0000259" key="9">
    <source>
        <dbReference type="Pfam" id="PF20748"/>
    </source>
</evidence>
<dbReference type="Pfam" id="PF17768">
    <property type="entry name" value="RecJ_OB"/>
    <property type="match status" value="1"/>
</dbReference>
<dbReference type="Pfam" id="PF02272">
    <property type="entry name" value="DHHA1"/>
    <property type="match status" value="1"/>
</dbReference>
<proteinExistence type="inferred from homology"/>
<evidence type="ECO:0000259" key="7">
    <source>
        <dbReference type="Pfam" id="PF02272"/>
    </source>
</evidence>
<dbReference type="GO" id="GO:0006310">
    <property type="term" value="P:DNA recombination"/>
    <property type="evidence" value="ECO:0007669"/>
    <property type="project" value="InterPro"/>
</dbReference>
<evidence type="ECO:0000256" key="2">
    <source>
        <dbReference type="ARBA" id="ARBA00019841"/>
    </source>
</evidence>
<evidence type="ECO:0000313" key="11">
    <source>
        <dbReference type="Proteomes" id="UP000248326"/>
    </source>
</evidence>